<evidence type="ECO:0000256" key="3">
    <source>
        <dbReference type="ARBA" id="ARBA00022598"/>
    </source>
</evidence>
<dbReference type="InterPro" id="IPR001412">
    <property type="entry name" value="aa-tRNA-synth_I_CS"/>
</dbReference>
<dbReference type="EMBL" id="BAAANL010000012">
    <property type="protein sequence ID" value="GAA1875986.1"/>
    <property type="molecule type" value="Genomic_DNA"/>
</dbReference>
<comment type="domain">
    <text evidence="10">IleRS has two distinct active sites: one for aminoacylation and one for editing. The misactivated valine is translocated from the active site to the editing site, which sterically excludes the correctly activated isoleucine. The single editing site contains two valyl binding pockets, one specific for each substrate (Val-AMP or Val-tRNA(Ile)).</text>
</comment>
<feature type="region of interest" description="Disordered" evidence="11">
    <location>
        <begin position="238"/>
        <end position="272"/>
    </location>
</feature>
<comment type="cofactor">
    <cofactor evidence="10">
        <name>Zn(2+)</name>
        <dbReference type="ChEBI" id="CHEBI:29105"/>
    </cofactor>
</comment>
<comment type="catalytic activity">
    <reaction evidence="9 10">
        <text>tRNA(Ile) + L-isoleucine + ATP = L-isoleucyl-tRNA(Ile) + AMP + diphosphate</text>
        <dbReference type="Rhea" id="RHEA:11060"/>
        <dbReference type="Rhea" id="RHEA-COMP:9666"/>
        <dbReference type="Rhea" id="RHEA-COMP:9695"/>
        <dbReference type="ChEBI" id="CHEBI:30616"/>
        <dbReference type="ChEBI" id="CHEBI:33019"/>
        <dbReference type="ChEBI" id="CHEBI:58045"/>
        <dbReference type="ChEBI" id="CHEBI:78442"/>
        <dbReference type="ChEBI" id="CHEBI:78528"/>
        <dbReference type="ChEBI" id="CHEBI:456215"/>
        <dbReference type="EC" id="6.1.1.5"/>
    </reaction>
</comment>
<evidence type="ECO:0000256" key="6">
    <source>
        <dbReference type="ARBA" id="ARBA00022917"/>
    </source>
</evidence>
<keyword evidence="10" id="KW-0862">Zinc</keyword>
<dbReference type="InterPro" id="IPR013155">
    <property type="entry name" value="M/V/L/I-tRNA-synth_anticd-bd"/>
</dbReference>
<dbReference type="Pfam" id="PF08264">
    <property type="entry name" value="Anticodon_1"/>
    <property type="match status" value="1"/>
</dbReference>
<feature type="domain" description="Aminoacyl-tRNA synthetase class Ia" evidence="12">
    <location>
        <begin position="29"/>
        <end position="720"/>
    </location>
</feature>
<dbReference type="InterPro" id="IPR033709">
    <property type="entry name" value="Anticodon_Ile_ABEc"/>
</dbReference>
<evidence type="ECO:0000256" key="2">
    <source>
        <dbReference type="ARBA" id="ARBA00022490"/>
    </source>
</evidence>
<evidence type="ECO:0000256" key="5">
    <source>
        <dbReference type="ARBA" id="ARBA00022840"/>
    </source>
</evidence>
<reference evidence="14 15" key="1">
    <citation type="journal article" date="2019" name="Int. J. Syst. Evol. Microbiol.">
        <title>The Global Catalogue of Microorganisms (GCM) 10K type strain sequencing project: providing services to taxonomists for standard genome sequencing and annotation.</title>
        <authorList>
            <consortium name="The Broad Institute Genomics Platform"/>
            <consortium name="The Broad Institute Genome Sequencing Center for Infectious Disease"/>
            <person name="Wu L."/>
            <person name="Ma J."/>
        </authorList>
    </citation>
    <scope>NUCLEOTIDE SEQUENCE [LARGE SCALE GENOMIC DNA]</scope>
    <source>
        <strain evidence="14 15">JCM 14326</strain>
    </source>
</reference>
<keyword evidence="10" id="KW-0479">Metal-binding</keyword>
<dbReference type="SUPFAM" id="SSF47323">
    <property type="entry name" value="Anticodon-binding domain of a subclass of class I aminoacyl-tRNA synthetases"/>
    <property type="match status" value="1"/>
</dbReference>
<dbReference type="HAMAP" id="MF_02003">
    <property type="entry name" value="Ile_tRNA_synth_type2"/>
    <property type="match status" value="1"/>
</dbReference>
<organism evidence="14 15">
    <name type="scientific">Myceligenerans crystallogenes</name>
    <dbReference type="NCBI Taxonomy" id="316335"/>
    <lineage>
        <taxon>Bacteria</taxon>
        <taxon>Bacillati</taxon>
        <taxon>Actinomycetota</taxon>
        <taxon>Actinomycetes</taxon>
        <taxon>Micrococcales</taxon>
        <taxon>Promicromonosporaceae</taxon>
        <taxon>Myceligenerans</taxon>
    </lineage>
</organism>
<feature type="binding site" evidence="10">
    <location>
        <position position="689"/>
    </location>
    <ligand>
        <name>ATP</name>
        <dbReference type="ChEBI" id="CHEBI:30616"/>
    </ligand>
</feature>
<dbReference type="PRINTS" id="PR00984">
    <property type="entry name" value="TRNASYNTHILE"/>
</dbReference>
<feature type="region of interest" description="Disordered" evidence="11">
    <location>
        <begin position="572"/>
        <end position="602"/>
    </location>
</feature>
<dbReference type="RefSeq" id="WP_344106447.1">
    <property type="nucleotide sequence ID" value="NZ_BAAANL010000012.1"/>
</dbReference>
<keyword evidence="7 10" id="KW-0030">Aminoacyl-tRNA synthetase</keyword>
<dbReference type="GO" id="GO:0016874">
    <property type="term" value="F:ligase activity"/>
    <property type="evidence" value="ECO:0007669"/>
    <property type="project" value="UniProtKB-KW"/>
</dbReference>
<evidence type="ECO:0000256" key="8">
    <source>
        <dbReference type="ARBA" id="ARBA00025217"/>
    </source>
</evidence>
<evidence type="ECO:0000256" key="7">
    <source>
        <dbReference type="ARBA" id="ARBA00023146"/>
    </source>
</evidence>
<comment type="subcellular location">
    <subcellularLocation>
        <location evidence="10">Cytoplasm</location>
    </subcellularLocation>
</comment>
<keyword evidence="5 10" id="KW-0067">ATP-binding</keyword>
<proteinExistence type="inferred from homology"/>
<dbReference type="InterPro" id="IPR002300">
    <property type="entry name" value="aa-tRNA-synth_Ia"/>
</dbReference>
<dbReference type="InterPro" id="IPR009080">
    <property type="entry name" value="tRNAsynth_Ia_anticodon-bd"/>
</dbReference>
<dbReference type="InterPro" id="IPR002301">
    <property type="entry name" value="Ile-tRNA-ligase"/>
</dbReference>
<keyword evidence="3 10" id="KW-0436">Ligase</keyword>
<accession>A0ABN2NMM1</accession>
<evidence type="ECO:0000313" key="14">
    <source>
        <dbReference type="EMBL" id="GAA1875986.1"/>
    </source>
</evidence>
<evidence type="ECO:0000313" key="15">
    <source>
        <dbReference type="Proteomes" id="UP001501094"/>
    </source>
</evidence>
<dbReference type="PANTHER" id="PTHR42780:SF1">
    <property type="entry name" value="ISOLEUCINE--TRNA LIGASE, CYTOPLASMIC"/>
    <property type="match status" value="1"/>
</dbReference>
<feature type="domain" description="Methionyl/Valyl/Leucyl/Isoleucyl-tRNA synthetase anticodon-binding" evidence="13">
    <location>
        <begin position="806"/>
        <end position="956"/>
    </location>
</feature>
<evidence type="ECO:0000256" key="1">
    <source>
        <dbReference type="ARBA" id="ARBA00007078"/>
    </source>
</evidence>
<protein>
    <recommendedName>
        <fullName evidence="10">Isoleucine--tRNA ligase</fullName>
        <ecNumber evidence="10">6.1.1.5</ecNumber>
    </recommendedName>
    <alternativeName>
        <fullName evidence="10">Isoleucyl-tRNA synthetase</fullName>
        <shortName evidence="10">IleRS</shortName>
    </alternativeName>
</protein>
<evidence type="ECO:0000256" key="9">
    <source>
        <dbReference type="ARBA" id="ARBA00048359"/>
    </source>
</evidence>
<dbReference type="Proteomes" id="UP001501094">
    <property type="component" value="Unassembled WGS sequence"/>
</dbReference>
<evidence type="ECO:0000259" key="12">
    <source>
        <dbReference type="Pfam" id="PF00133"/>
    </source>
</evidence>
<dbReference type="Gene3D" id="1.10.730.10">
    <property type="entry name" value="Isoleucyl-tRNA Synthetase, Domain 1"/>
    <property type="match status" value="1"/>
</dbReference>
<dbReference type="Gene3D" id="3.40.50.620">
    <property type="entry name" value="HUPs"/>
    <property type="match status" value="2"/>
</dbReference>
<sequence length="1165" mass="127306">MAEARYPLHRDGDNAVTASPDLPALEREVLDFWEVDGTFQASIDRRDAGEDGANEFVFYDGPPFANGLPHYGHLLTGYAKDVVPRYRTMRGQRVERRFGWDTHGLPAELEAMSQLGIKTKDEIVELGIDRFNEACRSSVLKYTDEWRAYVTRQARWVDFENDYKTLNPGFMESVIWAFKSLHDKGLVYEDFRVLPYCWNDQTPLSNHELRMDDDVYQNRQDPAVTVGFDVVGLPGAADASGGPQGDAAASAEVQGHDDAASGEPQVSGASASSDTLRLGDKLLVWTTTPWTLPSNLLVMVGPDIDYVVVESAFTGTPQRYVLAEARLAAYARELTDEGADAPRVVGHLKGSGLLGASYAPPFSYYAGRERAHRVVEADFVTTTDGTGLVHSAGAFGEDDKIVCDREGVESVMPVGADGRFTHPVNEYAGLQVFDANAPIIDHLKARTRGEDGTGSVTAGTVLLRRESYDHSYPHCWRCRQPLMYMGVSSWFVEVTKFKDRMAELNKEITWVPGHIQEGQFGKWLEGARDWSITRNRFWGSPVPVWKSDDPEFPRVDVYGSFEELERDFGRLPRDKDGNPDLHRPFVDELTRPNPDDPSGRSTMRRVEDVLDVWFDSGSMPYAQVHHPFENADWFGNHNPGDFIVEYIGQTRGWFYTLHVLATALFDRPAFRTAVSHGIVLGSDGKKMSKSLKNYPDVNEVFDRDGSDAMRWFLMSSPILRGGNLVVTEEGIRESVRQVLLPLWSTYYFFTLYANSVKRSDGAGTPGVTGADAAGGAVGDGAGADVARGRVAQPLTAERVAGLGVMDRYLLARTRTLVGTVTDQLDAFDIAGACESVRQYLDALTNWYVRTQRDRFWEEDADAFDTLSTALEVLSRVMAPLAPLLTEEVWRGLTGGRSVHLADWPVLSGGPGTPGLVGDVLVSDDALVAAVESARSVVSQSMALRKANKLRVRQPLRSLVVAVPDPDGVAPFTDILRSELNIKDVRLVAFSAQVAEEHGITERLAVNARAAGPRLGKGVQAVIKAAKAGAWSKTADGAVVVRTDGGDVELLEPEYELATVVGEGAGADVAAAVLAGGGFVVLDLGLDDELRAEGYARDVIRDVQEARKAAGLHVTDRIALALAVPVEWVPAVRAHEALVASETLADSVTVSPADGPDRSVSVSRSA</sequence>
<dbReference type="EC" id="6.1.1.5" evidence="10"/>
<dbReference type="InterPro" id="IPR023586">
    <property type="entry name" value="Ile-tRNA-ligase_type2"/>
</dbReference>
<dbReference type="CDD" id="cd07961">
    <property type="entry name" value="Anticodon_Ia_Ile_ABEc"/>
    <property type="match status" value="1"/>
</dbReference>
<comment type="subunit">
    <text evidence="10">Monomer.</text>
</comment>
<comment type="function">
    <text evidence="8 10">Catalyzes the attachment of isoleucine to tRNA(Ile). As IleRS can inadvertently accommodate and process structurally similar amino acids such as valine, to avoid such errors it has two additional distinct tRNA(Ile)-dependent editing activities. One activity is designated as 'pretransfer' editing and involves the hydrolysis of activated Val-AMP. The other activity is designated 'posttransfer' editing and involves deacylation of mischarged Val-tRNA(Ile).</text>
</comment>
<keyword evidence="15" id="KW-1185">Reference proteome</keyword>
<keyword evidence="4 10" id="KW-0547">Nucleotide-binding</keyword>
<gene>
    <name evidence="10 14" type="primary">ileS</name>
    <name evidence="14" type="ORF">GCM10009751_39620</name>
</gene>
<dbReference type="Pfam" id="PF19302">
    <property type="entry name" value="DUF5915"/>
    <property type="match status" value="1"/>
</dbReference>
<comment type="similarity">
    <text evidence="1 10">Belongs to the class-I aminoacyl-tRNA synthetase family. IleS type 2 subfamily.</text>
</comment>
<feature type="short sequence motif" description="'KMSKS' region" evidence="10">
    <location>
        <begin position="686"/>
        <end position="690"/>
    </location>
</feature>
<evidence type="ECO:0000256" key="4">
    <source>
        <dbReference type="ARBA" id="ARBA00022741"/>
    </source>
</evidence>
<evidence type="ECO:0000259" key="13">
    <source>
        <dbReference type="Pfam" id="PF08264"/>
    </source>
</evidence>
<comment type="caution">
    <text evidence="14">The sequence shown here is derived from an EMBL/GenBank/DDBJ whole genome shotgun (WGS) entry which is preliminary data.</text>
</comment>
<evidence type="ECO:0000256" key="10">
    <source>
        <dbReference type="HAMAP-Rule" id="MF_02003"/>
    </source>
</evidence>
<feature type="short sequence motif" description="'HIGH' region" evidence="10">
    <location>
        <begin position="63"/>
        <end position="73"/>
    </location>
</feature>
<evidence type="ECO:0000256" key="11">
    <source>
        <dbReference type="SAM" id="MobiDB-lite"/>
    </source>
</evidence>
<dbReference type="PROSITE" id="PS00178">
    <property type="entry name" value="AA_TRNA_LIGASE_I"/>
    <property type="match status" value="1"/>
</dbReference>
<keyword evidence="6 10" id="KW-0648">Protein biosynthesis</keyword>
<dbReference type="NCBIfam" id="TIGR00392">
    <property type="entry name" value="ileS"/>
    <property type="match status" value="1"/>
</dbReference>
<dbReference type="SUPFAM" id="SSF52374">
    <property type="entry name" value="Nucleotidylyl transferase"/>
    <property type="match status" value="1"/>
</dbReference>
<dbReference type="PANTHER" id="PTHR42780">
    <property type="entry name" value="SOLEUCYL-TRNA SYNTHETASE"/>
    <property type="match status" value="1"/>
</dbReference>
<name>A0ABN2NMM1_9MICO</name>
<dbReference type="Pfam" id="PF00133">
    <property type="entry name" value="tRNA-synt_1"/>
    <property type="match status" value="1"/>
</dbReference>
<dbReference type="InterPro" id="IPR014729">
    <property type="entry name" value="Rossmann-like_a/b/a_fold"/>
</dbReference>
<dbReference type="Gene3D" id="3.90.740.10">
    <property type="entry name" value="Valyl/Leucyl/Isoleucyl-tRNA synthetase, editing domain"/>
    <property type="match status" value="1"/>
</dbReference>
<dbReference type="SUPFAM" id="SSF50677">
    <property type="entry name" value="ValRS/IleRS/LeuRS editing domain"/>
    <property type="match status" value="1"/>
</dbReference>
<keyword evidence="2 10" id="KW-0963">Cytoplasm</keyword>
<dbReference type="CDD" id="cd00818">
    <property type="entry name" value="IleRS_core"/>
    <property type="match status" value="1"/>
</dbReference>
<dbReference type="InterPro" id="IPR009008">
    <property type="entry name" value="Val/Leu/Ile-tRNA-synth_edit"/>
</dbReference>